<evidence type="ECO:0000313" key="3">
    <source>
        <dbReference type="Proteomes" id="UP001604336"/>
    </source>
</evidence>
<proteinExistence type="predicted"/>
<sequence length="178" mass="20164">MQRSDGIVSTKRSYPPTTNTELFPKLRSIDKPIRKRFKASKKTPVTHLNANTTNFRALVQQFTGCRSAGSYKGPINLNFGVPTQENDFNESLTISLLGYNYYTKKTHEQQQQLEDKKFLEDEAGFFSYDTNFVSDDAFVSTFSNPTSDDQLTLDAFDIDNISSQDLSGTMINDDFCGY</sequence>
<reference evidence="3" key="1">
    <citation type="submission" date="2024-07" db="EMBL/GenBank/DDBJ databases">
        <title>Two chromosome-level genome assemblies of Korean endemic species Abeliophyllum distichum and Forsythia ovata (Oleaceae).</title>
        <authorList>
            <person name="Jang H."/>
        </authorList>
    </citation>
    <scope>NUCLEOTIDE SEQUENCE [LARGE SCALE GENOMIC DNA]</scope>
</reference>
<dbReference type="PANTHER" id="PTHR33179">
    <property type="entry name" value="VQ MOTIF-CONTAINING PROTEIN"/>
    <property type="match status" value="1"/>
</dbReference>
<dbReference type="InterPro" id="IPR008889">
    <property type="entry name" value="VQ"/>
</dbReference>
<evidence type="ECO:0000313" key="2">
    <source>
        <dbReference type="EMBL" id="KAL2454285.1"/>
    </source>
</evidence>
<protein>
    <submittedName>
        <fullName evidence="2">Vq motif-containing protein 22</fullName>
    </submittedName>
</protein>
<name>A0ABD1NRR7_9LAMI</name>
<evidence type="ECO:0000259" key="1">
    <source>
        <dbReference type="Pfam" id="PF05678"/>
    </source>
</evidence>
<dbReference type="Proteomes" id="UP001604336">
    <property type="component" value="Unassembled WGS sequence"/>
</dbReference>
<dbReference type="AlphaFoldDB" id="A0ABD1NRR7"/>
<keyword evidence="3" id="KW-1185">Reference proteome</keyword>
<feature type="domain" description="VQ" evidence="1">
    <location>
        <begin position="48"/>
        <end position="68"/>
    </location>
</feature>
<dbReference type="Pfam" id="PF05678">
    <property type="entry name" value="VQ"/>
    <property type="match status" value="1"/>
</dbReference>
<gene>
    <name evidence="2" type="ORF">Adt_48212</name>
</gene>
<accession>A0ABD1NRR7</accession>
<dbReference type="InterPro" id="IPR039609">
    <property type="entry name" value="VQ_15/22"/>
</dbReference>
<dbReference type="EMBL" id="JBFOLK010000420">
    <property type="protein sequence ID" value="KAL2454285.1"/>
    <property type="molecule type" value="Genomic_DNA"/>
</dbReference>
<comment type="caution">
    <text evidence="2">The sequence shown here is derived from an EMBL/GenBank/DDBJ whole genome shotgun (WGS) entry which is preliminary data.</text>
</comment>
<dbReference type="PANTHER" id="PTHR33179:SF29">
    <property type="entry name" value="OS06G0666400 PROTEIN"/>
    <property type="match status" value="1"/>
</dbReference>
<organism evidence="2 3">
    <name type="scientific">Abeliophyllum distichum</name>
    <dbReference type="NCBI Taxonomy" id="126358"/>
    <lineage>
        <taxon>Eukaryota</taxon>
        <taxon>Viridiplantae</taxon>
        <taxon>Streptophyta</taxon>
        <taxon>Embryophyta</taxon>
        <taxon>Tracheophyta</taxon>
        <taxon>Spermatophyta</taxon>
        <taxon>Magnoliopsida</taxon>
        <taxon>eudicotyledons</taxon>
        <taxon>Gunneridae</taxon>
        <taxon>Pentapetalae</taxon>
        <taxon>asterids</taxon>
        <taxon>lamiids</taxon>
        <taxon>Lamiales</taxon>
        <taxon>Oleaceae</taxon>
        <taxon>Forsythieae</taxon>
        <taxon>Abeliophyllum</taxon>
    </lineage>
</organism>